<dbReference type="Gene3D" id="3.40.30.10">
    <property type="entry name" value="Glutaredoxin"/>
    <property type="match status" value="1"/>
</dbReference>
<organism evidence="2">
    <name type="scientific">Singulisphaera sp. Ch08</name>
    <dbReference type="NCBI Taxonomy" id="3120278"/>
    <lineage>
        <taxon>Bacteria</taxon>
        <taxon>Pseudomonadati</taxon>
        <taxon>Planctomycetota</taxon>
        <taxon>Planctomycetia</taxon>
        <taxon>Isosphaerales</taxon>
        <taxon>Isosphaeraceae</taxon>
        <taxon>Singulisphaera</taxon>
    </lineage>
</organism>
<evidence type="ECO:0000313" key="2">
    <source>
        <dbReference type="EMBL" id="XBH01513.1"/>
    </source>
</evidence>
<dbReference type="AlphaFoldDB" id="A0AAU7C8N3"/>
<sequence length="412" mass="46072">MRVLFVVGSVLVGLAAADDVPNVRTPEANFAALLKEYEAATAEWKKISPGVTPADPAWITKYEKSPDWEFAPRFITFAEANPHDATGAEALLKVLRMGRARDKALFPYYLRARDLLTREHLQDARVVQAMLRSPFFDAGQTELYFQALLTASNDRETLARAAMALASCHESRSKIAARPYFDHPEDDAKYQASTRYLTERLDPDYIRYFRSADPVALSREREALLERVARDYGDIPQVPSWSTPELQKRGEGRTLGKLAGDKLNALRTISVGMLAPEIEGTDVDGGPLRLSDYRGKVVVLVFWGTWCGPCMGFLPTEKALAERLKDRPFVLLGVNSDKEREALKATSIAKGITWRSWFDGGSPYGPIASRWNVYGWPTIVVIDKAGVIRFKDLSHHTPQPLNDAVDTLLEEK</sequence>
<dbReference type="SUPFAM" id="SSF52833">
    <property type="entry name" value="Thioredoxin-like"/>
    <property type="match status" value="1"/>
</dbReference>
<dbReference type="PANTHER" id="PTHR42852">
    <property type="entry name" value="THIOL:DISULFIDE INTERCHANGE PROTEIN DSBE"/>
    <property type="match status" value="1"/>
</dbReference>
<dbReference type="Pfam" id="PF00578">
    <property type="entry name" value="AhpC-TSA"/>
    <property type="match status" value="1"/>
</dbReference>
<dbReference type="InterPro" id="IPR000866">
    <property type="entry name" value="AhpC/TSA"/>
</dbReference>
<dbReference type="InterPro" id="IPR036249">
    <property type="entry name" value="Thioredoxin-like_sf"/>
</dbReference>
<dbReference type="PROSITE" id="PS51352">
    <property type="entry name" value="THIOREDOXIN_2"/>
    <property type="match status" value="1"/>
</dbReference>
<dbReference type="EMBL" id="CP155447">
    <property type="protein sequence ID" value="XBH01513.1"/>
    <property type="molecule type" value="Genomic_DNA"/>
</dbReference>
<feature type="domain" description="Thioredoxin" evidence="1">
    <location>
        <begin position="269"/>
        <end position="410"/>
    </location>
</feature>
<dbReference type="RefSeq" id="WP_406694252.1">
    <property type="nucleotide sequence ID" value="NZ_CP155447.1"/>
</dbReference>
<reference evidence="2" key="1">
    <citation type="submission" date="2024-05" db="EMBL/GenBank/DDBJ databases">
        <title>Planctomycetes of the genus Singulisphaera possess chitinolytic capabilities.</title>
        <authorList>
            <person name="Ivanova A."/>
        </authorList>
    </citation>
    <scope>NUCLEOTIDE SEQUENCE</scope>
    <source>
        <strain evidence="2">Ch08T</strain>
    </source>
</reference>
<gene>
    <name evidence="2" type="ORF">V5E97_24550</name>
</gene>
<protein>
    <submittedName>
        <fullName evidence="2">TlpA disulfide reductase family protein</fullName>
    </submittedName>
</protein>
<accession>A0AAU7C8N3</accession>
<dbReference type="PANTHER" id="PTHR42852:SF13">
    <property type="entry name" value="PROTEIN DIPZ"/>
    <property type="match status" value="1"/>
</dbReference>
<dbReference type="GO" id="GO:0016209">
    <property type="term" value="F:antioxidant activity"/>
    <property type="evidence" value="ECO:0007669"/>
    <property type="project" value="InterPro"/>
</dbReference>
<dbReference type="CDD" id="cd02966">
    <property type="entry name" value="TlpA_like_family"/>
    <property type="match status" value="1"/>
</dbReference>
<dbReference type="InterPro" id="IPR050553">
    <property type="entry name" value="Thioredoxin_ResA/DsbE_sf"/>
</dbReference>
<dbReference type="InterPro" id="IPR013766">
    <property type="entry name" value="Thioredoxin_domain"/>
</dbReference>
<proteinExistence type="predicted"/>
<evidence type="ECO:0000259" key="1">
    <source>
        <dbReference type="PROSITE" id="PS51352"/>
    </source>
</evidence>
<name>A0AAU7C8N3_9BACT</name>
<dbReference type="GO" id="GO:0016491">
    <property type="term" value="F:oxidoreductase activity"/>
    <property type="evidence" value="ECO:0007669"/>
    <property type="project" value="InterPro"/>
</dbReference>